<organism evidence="1 2">
    <name type="scientific">Aristaeella lactis</name>
    <dbReference type="NCBI Taxonomy" id="3046383"/>
    <lineage>
        <taxon>Bacteria</taxon>
        <taxon>Bacillati</taxon>
        <taxon>Bacillota</taxon>
        <taxon>Clostridia</taxon>
        <taxon>Eubacteriales</taxon>
        <taxon>Aristaeellaceae</taxon>
        <taxon>Aristaeella</taxon>
    </lineage>
</organism>
<accession>A0AC61PJ08</accession>
<keyword evidence="2" id="KW-1185">Reference proteome</keyword>
<name>A0AC61PJ08_9FIRM</name>
<proteinExistence type="predicted"/>
<gene>
    <name evidence="1" type="ORF">SAMN06297397_0789</name>
</gene>
<keyword evidence="1" id="KW-0808">Transferase</keyword>
<sequence>METLSSLKNPKVLSWRSLRDKKGRLEQNAFLVEGVRMVREALSSSFTVNAVLLREGFVPDFVIPDSIRTYLLQEHVFQSVCDTKTPQGIAAVLNLHAKEAAGSRLLALDGVQDPGNVGTIIRTADAAGFDGVLFSPECADLFSPKVLRSTMGSIFRLGFSFPKSLPDALTQLKKDGFSVLSSQLDGDPFYERKDIGSSFVLVIGNEGNGISDEVKAVATHRLCLPMRGGAESLNAAVAAGIMMYDLTR</sequence>
<reference evidence="1" key="1">
    <citation type="submission" date="2017-04" db="EMBL/GenBank/DDBJ databases">
        <authorList>
            <person name="Varghese N."/>
            <person name="Submissions S."/>
        </authorList>
    </citation>
    <scope>NUCLEOTIDE SEQUENCE</scope>
    <source>
        <strain evidence="1">WTE2008</strain>
    </source>
</reference>
<comment type="caution">
    <text evidence="1">The sequence shown here is derived from an EMBL/GenBank/DDBJ whole genome shotgun (WGS) entry which is preliminary data.</text>
</comment>
<evidence type="ECO:0000313" key="1">
    <source>
        <dbReference type="EMBL" id="SMC41825.1"/>
    </source>
</evidence>
<evidence type="ECO:0000313" key="2">
    <source>
        <dbReference type="Proteomes" id="UP000192328"/>
    </source>
</evidence>
<dbReference type="Proteomes" id="UP000192328">
    <property type="component" value="Unassembled WGS sequence"/>
</dbReference>
<dbReference type="EMBL" id="FWXZ01000001">
    <property type="protein sequence ID" value="SMC41825.1"/>
    <property type="molecule type" value="Genomic_DNA"/>
</dbReference>
<keyword evidence="1" id="KW-0489">Methyltransferase</keyword>
<protein>
    <submittedName>
        <fullName evidence="1">RNA methyltransferase, TrmH family</fullName>
    </submittedName>
</protein>